<feature type="transmembrane region" description="Helical" evidence="8">
    <location>
        <begin position="228"/>
        <end position="251"/>
    </location>
</feature>
<protein>
    <submittedName>
        <fullName evidence="10">Iron ABC transporter permease</fullName>
    </submittedName>
</protein>
<name>A0A939G257_9HYPH</name>
<feature type="transmembrane region" description="Helical" evidence="8">
    <location>
        <begin position="272"/>
        <end position="299"/>
    </location>
</feature>
<dbReference type="Gene3D" id="1.10.3720.10">
    <property type="entry name" value="MetI-like"/>
    <property type="match status" value="2"/>
</dbReference>
<dbReference type="GO" id="GO:0055085">
    <property type="term" value="P:transmembrane transport"/>
    <property type="evidence" value="ECO:0007669"/>
    <property type="project" value="InterPro"/>
</dbReference>
<dbReference type="SUPFAM" id="SSF161098">
    <property type="entry name" value="MetI-like"/>
    <property type="match status" value="2"/>
</dbReference>
<accession>A0A939G257</accession>
<evidence type="ECO:0000256" key="3">
    <source>
        <dbReference type="ARBA" id="ARBA00022475"/>
    </source>
</evidence>
<keyword evidence="6 8" id="KW-1133">Transmembrane helix</keyword>
<dbReference type="InterPro" id="IPR000515">
    <property type="entry name" value="MetI-like"/>
</dbReference>
<dbReference type="Pfam" id="PF00528">
    <property type="entry name" value="BPD_transp_1"/>
    <property type="match status" value="2"/>
</dbReference>
<organism evidence="10 11">
    <name type="scientific">Jiella flava</name>
    <dbReference type="NCBI Taxonomy" id="2816857"/>
    <lineage>
        <taxon>Bacteria</taxon>
        <taxon>Pseudomonadati</taxon>
        <taxon>Pseudomonadota</taxon>
        <taxon>Alphaproteobacteria</taxon>
        <taxon>Hyphomicrobiales</taxon>
        <taxon>Aurantimonadaceae</taxon>
        <taxon>Jiella</taxon>
    </lineage>
</organism>
<comment type="similarity">
    <text evidence="8">Belongs to the binding-protein-dependent transport system permease family.</text>
</comment>
<feature type="transmembrane region" description="Helical" evidence="8">
    <location>
        <begin position="127"/>
        <end position="147"/>
    </location>
</feature>
<feature type="domain" description="ABC transmembrane type-1" evidence="9">
    <location>
        <begin position="65"/>
        <end position="248"/>
    </location>
</feature>
<dbReference type="InterPro" id="IPR035906">
    <property type="entry name" value="MetI-like_sf"/>
</dbReference>
<gene>
    <name evidence="10" type="ORF">J1C48_18215</name>
</gene>
<evidence type="ECO:0000313" key="11">
    <source>
        <dbReference type="Proteomes" id="UP000664122"/>
    </source>
</evidence>
<evidence type="ECO:0000256" key="4">
    <source>
        <dbReference type="ARBA" id="ARBA00022519"/>
    </source>
</evidence>
<proteinExistence type="inferred from homology"/>
<dbReference type="PANTHER" id="PTHR43357:SF3">
    <property type="entry name" value="FE(3+)-TRANSPORT SYSTEM PERMEASE PROTEIN FBPB 2"/>
    <property type="match status" value="1"/>
</dbReference>
<evidence type="ECO:0000256" key="5">
    <source>
        <dbReference type="ARBA" id="ARBA00022692"/>
    </source>
</evidence>
<evidence type="ECO:0000256" key="6">
    <source>
        <dbReference type="ARBA" id="ARBA00022989"/>
    </source>
</evidence>
<evidence type="ECO:0000256" key="7">
    <source>
        <dbReference type="ARBA" id="ARBA00023136"/>
    </source>
</evidence>
<keyword evidence="3" id="KW-1003">Cell membrane</keyword>
<feature type="transmembrane region" description="Helical" evidence="8">
    <location>
        <begin position="21"/>
        <end position="45"/>
    </location>
</feature>
<keyword evidence="4" id="KW-0997">Cell inner membrane</keyword>
<dbReference type="PROSITE" id="PS50928">
    <property type="entry name" value="ABC_TM1"/>
    <property type="match status" value="2"/>
</dbReference>
<dbReference type="PANTHER" id="PTHR43357">
    <property type="entry name" value="INNER MEMBRANE ABC TRANSPORTER PERMEASE PROTEIN YDCV"/>
    <property type="match status" value="1"/>
</dbReference>
<feature type="transmembrane region" description="Helical" evidence="8">
    <location>
        <begin position="359"/>
        <end position="380"/>
    </location>
</feature>
<keyword evidence="7 8" id="KW-0472">Membrane</keyword>
<evidence type="ECO:0000313" key="10">
    <source>
        <dbReference type="EMBL" id="MBO0664510.1"/>
    </source>
</evidence>
<feature type="transmembrane region" description="Helical" evidence="8">
    <location>
        <begin position="65"/>
        <end position="89"/>
    </location>
</feature>
<dbReference type="Proteomes" id="UP000664122">
    <property type="component" value="Unassembled WGS sequence"/>
</dbReference>
<feature type="transmembrane region" description="Helical" evidence="8">
    <location>
        <begin position="319"/>
        <end position="339"/>
    </location>
</feature>
<evidence type="ECO:0000256" key="8">
    <source>
        <dbReference type="RuleBase" id="RU363032"/>
    </source>
</evidence>
<sequence length="520" mass="54942">MSGLAGDWLAPPRRTGRALPFMEMAAVLVSLLAALPVLFVGWMAWTTGWRSSAALIFRPRVGELLVNTGLLVILAVPLAMVVSTALAWLTECTDLPGRRVLSWFCVAPLAVPAFVQSYAWISLCPRFQGLPAAVTISVLSYFPFLYLPVAASLRRLDPALSETAAALGLSPWAVFARVTFPQLRLALCGGALLIALHLLSEFGLYVFVRFDTFTTAIVDQYQSSFAGPAATMLASVLVICCLVVIVLEAAARGDARYSRVGSGVARRPKPACLGKTAIPCLACVCAVIALSLGVPFVTIGRWLAAGGLAIWRLDEIVPTLAQTAILAFAGGVLTTAMAVPMAWLSNRAPSRLQHGLEKLNYVIGSLPGIVVALALVTIAVRVVQPLYQTMATILLAYGLMFLPRALISLRASIAQAPIELEQAASALGRGPAQALFATTIRLAAPGAAAGTAMAALGIVNELTATQMLAPLGTHTLAMRFWSFSGEIDYASAAPYAAIMVAISLPFTGWLHVQSKRMAGE</sequence>
<feature type="transmembrane region" description="Helical" evidence="8">
    <location>
        <begin position="101"/>
        <end position="121"/>
    </location>
</feature>
<evidence type="ECO:0000256" key="1">
    <source>
        <dbReference type="ARBA" id="ARBA00004429"/>
    </source>
</evidence>
<dbReference type="EMBL" id="JAFMPP010000024">
    <property type="protein sequence ID" value="MBO0664510.1"/>
    <property type="molecule type" value="Genomic_DNA"/>
</dbReference>
<keyword evidence="2 8" id="KW-0813">Transport</keyword>
<evidence type="ECO:0000259" key="9">
    <source>
        <dbReference type="PROSITE" id="PS50928"/>
    </source>
</evidence>
<comment type="caution">
    <text evidence="10">The sequence shown here is derived from an EMBL/GenBank/DDBJ whole genome shotgun (WGS) entry which is preliminary data.</text>
</comment>
<dbReference type="AlphaFoldDB" id="A0A939G257"/>
<feature type="transmembrane region" description="Helical" evidence="8">
    <location>
        <begin position="386"/>
        <end position="407"/>
    </location>
</feature>
<evidence type="ECO:0000256" key="2">
    <source>
        <dbReference type="ARBA" id="ARBA00022448"/>
    </source>
</evidence>
<keyword evidence="11" id="KW-1185">Reference proteome</keyword>
<feature type="domain" description="ABC transmembrane type-1" evidence="9">
    <location>
        <begin position="320"/>
        <end position="510"/>
    </location>
</feature>
<reference evidence="10" key="1">
    <citation type="submission" date="2021-03" db="EMBL/GenBank/DDBJ databases">
        <title>Whole genome sequence of Jiella sp. CQZ9-1.</title>
        <authorList>
            <person name="Tuo L."/>
        </authorList>
    </citation>
    <scope>NUCLEOTIDE SEQUENCE</scope>
    <source>
        <strain evidence="10">CQZ9-1</strain>
    </source>
</reference>
<dbReference type="CDD" id="cd06261">
    <property type="entry name" value="TM_PBP2"/>
    <property type="match status" value="2"/>
</dbReference>
<dbReference type="GO" id="GO:0005886">
    <property type="term" value="C:plasma membrane"/>
    <property type="evidence" value="ECO:0007669"/>
    <property type="project" value="UniProtKB-SubCell"/>
</dbReference>
<keyword evidence="5 8" id="KW-0812">Transmembrane</keyword>
<comment type="subcellular location">
    <subcellularLocation>
        <location evidence="1">Cell inner membrane</location>
        <topology evidence="1">Multi-pass membrane protein</topology>
    </subcellularLocation>
    <subcellularLocation>
        <location evidence="8">Cell membrane</location>
        <topology evidence="8">Multi-pass membrane protein</topology>
    </subcellularLocation>
</comment>
<feature type="transmembrane region" description="Helical" evidence="8">
    <location>
        <begin position="185"/>
        <end position="208"/>
    </location>
</feature>